<name>A0A7Z0HYE8_9RHOB</name>
<dbReference type="RefSeq" id="WP_179905306.1">
    <property type="nucleotide sequence ID" value="NZ_JACBXS010000009.1"/>
</dbReference>
<comment type="caution">
    <text evidence="1">The sequence shown here is derived from an EMBL/GenBank/DDBJ whole genome shotgun (WGS) entry which is preliminary data.</text>
</comment>
<accession>A0A7Z0HYE8</accession>
<sequence>MTSTPKPGLSEYLTDMHFKATRLSGIMNAVAFLEGEERCDEGKAALIYLAEELAGDLNNALDAVNLPKGNIQ</sequence>
<evidence type="ECO:0000313" key="1">
    <source>
        <dbReference type="EMBL" id="NYS24601.1"/>
    </source>
</evidence>
<dbReference type="Proteomes" id="UP000529417">
    <property type="component" value="Unassembled WGS sequence"/>
</dbReference>
<organism evidence="1 2">
    <name type="scientific">Rhabdonatronobacter sediminivivens</name>
    <dbReference type="NCBI Taxonomy" id="2743469"/>
    <lineage>
        <taxon>Bacteria</taxon>
        <taxon>Pseudomonadati</taxon>
        <taxon>Pseudomonadota</taxon>
        <taxon>Alphaproteobacteria</taxon>
        <taxon>Rhodobacterales</taxon>
        <taxon>Paracoccaceae</taxon>
        <taxon>Rhabdonatronobacter</taxon>
    </lineage>
</organism>
<dbReference type="AlphaFoldDB" id="A0A7Z0HYE8"/>
<reference evidence="1 2" key="1">
    <citation type="journal article" date="2000" name="Arch. Microbiol.">
        <title>Rhodobaca bogoriensis gen. nov. and sp. nov., an alkaliphilic purple nonsulfur bacterium from African Rift Valley soda lakes.</title>
        <authorList>
            <person name="Milford A.D."/>
            <person name="Achenbach L.A."/>
            <person name="Jung D.O."/>
            <person name="Madigan M.T."/>
        </authorList>
    </citation>
    <scope>NUCLEOTIDE SEQUENCE [LARGE SCALE GENOMIC DNA]</scope>
    <source>
        <strain evidence="1 2">2376</strain>
    </source>
</reference>
<proteinExistence type="predicted"/>
<keyword evidence="2" id="KW-1185">Reference proteome</keyword>
<dbReference type="EMBL" id="JACBXS010000009">
    <property type="protein sequence ID" value="NYS24601.1"/>
    <property type="molecule type" value="Genomic_DNA"/>
</dbReference>
<evidence type="ECO:0000313" key="2">
    <source>
        <dbReference type="Proteomes" id="UP000529417"/>
    </source>
</evidence>
<protein>
    <submittedName>
        <fullName evidence="1">Uncharacterized protein</fullName>
    </submittedName>
</protein>
<gene>
    <name evidence="1" type="ORF">HUK65_06315</name>
</gene>